<keyword evidence="4" id="KW-1185">Reference proteome</keyword>
<dbReference type="GO" id="GO:0004519">
    <property type="term" value="F:endonuclease activity"/>
    <property type="evidence" value="ECO:0007669"/>
    <property type="project" value="UniProtKB-KW"/>
</dbReference>
<keyword evidence="3" id="KW-0255">Endonuclease</keyword>
<evidence type="ECO:0000259" key="2">
    <source>
        <dbReference type="Pfam" id="PF07510"/>
    </source>
</evidence>
<accession>A0ABN2NYJ6</accession>
<dbReference type="InterPro" id="IPR011089">
    <property type="entry name" value="GmrSD_C"/>
</dbReference>
<keyword evidence="3" id="KW-0540">Nuclease</keyword>
<dbReference type="EMBL" id="BAAAMJ010000010">
    <property type="protein sequence ID" value="GAA1906637.1"/>
    <property type="molecule type" value="Genomic_DNA"/>
</dbReference>
<feature type="domain" description="GmrSD restriction endonucleases C-terminal" evidence="2">
    <location>
        <begin position="117"/>
        <end position="208"/>
    </location>
</feature>
<dbReference type="RefSeq" id="WP_344259796.1">
    <property type="nucleotide sequence ID" value="NZ_BAAAMJ010000010.1"/>
</dbReference>
<gene>
    <name evidence="3" type="ORF">GCM10009716_15740</name>
</gene>
<evidence type="ECO:0000313" key="4">
    <source>
        <dbReference type="Proteomes" id="UP001501303"/>
    </source>
</evidence>
<dbReference type="PANTHER" id="PTHR24094">
    <property type="entry name" value="SECRETED PROTEIN"/>
    <property type="match status" value="1"/>
</dbReference>
<organism evidence="3 4">
    <name type="scientific">Streptomyces sodiiphilus</name>
    <dbReference type="NCBI Taxonomy" id="226217"/>
    <lineage>
        <taxon>Bacteria</taxon>
        <taxon>Bacillati</taxon>
        <taxon>Actinomycetota</taxon>
        <taxon>Actinomycetes</taxon>
        <taxon>Kitasatosporales</taxon>
        <taxon>Streptomycetaceae</taxon>
        <taxon>Streptomyces</taxon>
    </lineage>
</organism>
<name>A0ABN2NYJ6_9ACTN</name>
<proteinExistence type="predicted"/>
<evidence type="ECO:0000313" key="3">
    <source>
        <dbReference type="EMBL" id="GAA1906637.1"/>
    </source>
</evidence>
<keyword evidence="1" id="KW-0732">Signal</keyword>
<dbReference type="Proteomes" id="UP001501303">
    <property type="component" value="Unassembled WGS sequence"/>
</dbReference>
<protein>
    <submittedName>
        <fullName evidence="3">HNH endonuclease family protein</fullName>
    </submittedName>
</protein>
<dbReference type="PANTHER" id="PTHR24094:SF15">
    <property type="entry name" value="AMP-DEPENDENT SYNTHETASE_LIGASE DOMAIN-CONTAINING PROTEIN-RELATED"/>
    <property type="match status" value="1"/>
</dbReference>
<evidence type="ECO:0000256" key="1">
    <source>
        <dbReference type="SAM" id="SignalP"/>
    </source>
</evidence>
<reference evidence="3 4" key="1">
    <citation type="journal article" date="2019" name="Int. J. Syst. Evol. Microbiol.">
        <title>The Global Catalogue of Microorganisms (GCM) 10K type strain sequencing project: providing services to taxonomists for standard genome sequencing and annotation.</title>
        <authorList>
            <consortium name="The Broad Institute Genomics Platform"/>
            <consortium name="The Broad Institute Genome Sequencing Center for Infectious Disease"/>
            <person name="Wu L."/>
            <person name="Ma J."/>
        </authorList>
    </citation>
    <scope>NUCLEOTIDE SEQUENCE [LARGE SCALE GENOMIC DNA]</scope>
    <source>
        <strain evidence="3 4">JCM 13581</strain>
    </source>
</reference>
<dbReference type="Pfam" id="PF07510">
    <property type="entry name" value="GmrSD_C"/>
    <property type="match status" value="1"/>
</dbReference>
<feature type="signal peptide" evidence="1">
    <location>
        <begin position="1"/>
        <end position="35"/>
    </location>
</feature>
<keyword evidence="3" id="KW-0378">Hydrolase</keyword>
<sequence length="215" mass="23738">MSRPFFLRRAGRAAISVAALTTAMLFALLSPPAHAAPPNIPSKSVAQSELNALRVAAEGPMTGYSRSLFPHWRSSGGCTTRQTVLRRDGRNVVVDSNCQPTSGTWYSPFDGVTLTSASQVDIDHHVPLAEAWRSGAASWTTDRRREFANDLTWPQLIAVSASSNRSKGDQDPKDWQPISSFRCEYGKMWIRTKHRWELSVDSGEKSALQSMLNTC</sequence>
<feature type="chain" id="PRO_5045240915" evidence="1">
    <location>
        <begin position="36"/>
        <end position="215"/>
    </location>
</feature>
<comment type="caution">
    <text evidence="3">The sequence shown here is derived from an EMBL/GenBank/DDBJ whole genome shotgun (WGS) entry which is preliminary data.</text>
</comment>